<dbReference type="Gene3D" id="3.40.50.720">
    <property type="entry name" value="NAD(P)-binding Rossmann-like Domain"/>
    <property type="match status" value="1"/>
</dbReference>
<feature type="active site" description="Proton donor" evidence="13">
    <location>
        <position position="159"/>
    </location>
</feature>
<feature type="binding site" evidence="13">
    <location>
        <begin position="10"/>
        <end position="15"/>
    </location>
    <ligand>
        <name>NAD(+)</name>
        <dbReference type="ChEBI" id="CHEBI:57540"/>
    </ligand>
</feature>
<organism evidence="16 17">
    <name type="scientific">Peribacillus loiseleuriae</name>
    <dbReference type="NCBI Taxonomy" id="1679170"/>
    <lineage>
        <taxon>Bacteria</taxon>
        <taxon>Bacillati</taxon>
        <taxon>Bacillota</taxon>
        <taxon>Bacilli</taxon>
        <taxon>Bacillales</taxon>
        <taxon>Bacillaceae</taxon>
        <taxon>Peribacillus</taxon>
    </lineage>
</organism>
<dbReference type="PROSITE" id="PS01298">
    <property type="entry name" value="DAPB"/>
    <property type="match status" value="1"/>
</dbReference>
<dbReference type="Proteomes" id="UP000037146">
    <property type="component" value="Unassembled WGS sequence"/>
</dbReference>
<dbReference type="GO" id="GO:0005829">
    <property type="term" value="C:cytosol"/>
    <property type="evidence" value="ECO:0007669"/>
    <property type="project" value="TreeGrafter"/>
</dbReference>
<dbReference type="PIRSF" id="PIRSF000161">
    <property type="entry name" value="DHPR"/>
    <property type="match status" value="1"/>
</dbReference>
<comment type="catalytic activity">
    <reaction evidence="11 13">
        <text>(S)-2,3,4,5-tetrahydrodipicolinate + NADP(+) + H2O = (2S,4S)-4-hydroxy-2,3,4,5-tetrahydrodipicolinate + NADPH + H(+)</text>
        <dbReference type="Rhea" id="RHEA:35331"/>
        <dbReference type="ChEBI" id="CHEBI:15377"/>
        <dbReference type="ChEBI" id="CHEBI:15378"/>
        <dbReference type="ChEBI" id="CHEBI:16845"/>
        <dbReference type="ChEBI" id="CHEBI:57783"/>
        <dbReference type="ChEBI" id="CHEBI:58349"/>
        <dbReference type="ChEBI" id="CHEBI:67139"/>
        <dbReference type="EC" id="1.17.1.8"/>
    </reaction>
</comment>
<evidence type="ECO:0000256" key="9">
    <source>
        <dbReference type="ARBA" id="ARBA00037922"/>
    </source>
</evidence>
<evidence type="ECO:0000256" key="11">
    <source>
        <dbReference type="ARBA" id="ARBA00049080"/>
    </source>
</evidence>
<evidence type="ECO:0000313" key="16">
    <source>
        <dbReference type="EMBL" id="KMY50588.1"/>
    </source>
</evidence>
<dbReference type="InterPro" id="IPR022663">
    <property type="entry name" value="DapB_C"/>
</dbReference>
<dbReference type="GO" id="GO:0050661">
    <property type="term" value="F:NADP binding"/>
    <property type="evidence" value="ECO:0007669"/>
    <property type="project" value="UniProtKB-UniRule"/>
</dbReference>
<comment type="caution">
    <text evidence="16">The sequence shown here is derived from an EMBL/GenBank/DDBJ whole genome shotgun (WGS) entry which is preliminary data.</text>
</comment>
<feature type="active site" description="Proton donor/acceptor" evidence="13">
    <location>
        <position position="155"/>
    </location>
</feature>
<feature type="domain" description="Dihydrodipicolinate reductase C-terminal" evidence="15">
    <location>
        <begin position="131"/>
        <end position="264"/>
    </location>
</feature>
<comment type="function">
    <text evidence="13">Catalyzes the conversion of 4-hydroxy-tetrahydrodipicolinate (HTPA) to tetrahydrodipicolinate.</text>
</comment>
<feature type="binding site" evidence="13">
    <location>
        <position position="38"/>
    </location>
    <ligand>
        <name>NADP(+)</name>
        <dbReference type="ChEBI" id="CHEBI:58349"/>
    </ligand>
</feature>
<dbReference type="PANTHER" id="PTHR20836:SF0">
    <property type="entry name" value="4-HYDROXY-TETRAHYDRODIPICOLINATE REDUCTASE 1, CHLOROPLASTIC-RELATED"/>
    <property type="match status" value="1"/>
</dbReference>
<comment type="subcellular location">
    <subcellularLocation>
        <location evidence="13">Cytoplasm</location>
    </subcellularLocation>
</comment>
<protein>
    <recommendedName>
        <fullName evidence="10 13">4-hydroxy-tetrahydrodipicolinate reductase</fullName>
        <shortName evidence="13">HTPA reductase</shortName>
        <ecNumber evidence="10 13">1.17.1.8</ecNumber>
    </recommendedName>
</protein>
<dbReference type="FunFam" id="3.30.360.10:FF:000009">
    <property type="entry name" value="4-hydroxy-tetrahydrodipicolinate reductase"/>
    <property type="match status" value="1"/>
</dbReference>
<evidence type="ECO:0000256" key="6">
    <source>
        <dbReference type="ARBA" id="ARBA00023002"/>
    </source>
</evidence>
<keyword evidence="5 13" id="KW-0220">Diaminopimelate biosynthesis</keyword>
<dbReference type="EC" id="1.17.1.8" evidence="10 13"/>
<feature type="domain" description="Dihydrodipicolinate reductase N-terminal" evidence="14">
    <location>
        <begin position="4"/>
        <end position="128"/>
    </location>
</feature>
<dbReference type="SUPFAM" id="SSF55347">
    <property type="entry name" value="Glyceraldehyde-3-phosphate dehydrogenase-like, C-terminal domain"/>
    <property type="match status" value="1"/>
</dbReference>
<keyword evidence="2 13" id="KW-0963">Cytoplasm</keyword>
<comment type="caution">
    <text evidence="13">Lacks conserved residue(s) required for the propagation of feature annotation.</text>
</comment>
<dbReference type="Gene3D" id="3.30.360.10">
    <property type="entry name" value="Dihydrodipicolinate Reductase, domain 2"/>
    <property type="match status" value="1"/>
</dbReference>
<dbReference type="Pfam" id="PF01113">
    <property type="entry name" value="DapB_N"/>
    <property type="match status" value="1"/>
</dbReference>
<gene>
    <name evidence="13" type="primary">dapB</name>
    <name evidence="16" type="ORF">AC625_14630</name>
</gene>
<comment type="pathway">
    <text evidence="9 13">Amino-acid biosynthesis; L-lysine biosynthesis via DAP pathway; (S)-tetrahydrodipicolinate from L-aspartate: step 4/4.</text>
</comment>
<keyword evidence="3 13" id="KW-0028">Amino-acid biosynthesis</keyword>
<comment type="similarity">
    <text evidence="1 13">Belongs to the DapB family.</text>
</comment>
<evidence type="ECO:0000256" key="13">
    <source>
        <dbReference type="HAMAP-Rule" id="MF_00102"/>
    </source>
</evidence>
<name>A0A0K9GVD4_9BACI</name>
<dbReference type="SUPFAM" id="SSF51735">
    <property type="entry name" value="NAD(P)-binding Rossmann-fold domains"/>
    <property type="match status" value="1"/>
</dbReference>
<evidence type="ECO:0000256" key="12">
    <source>
        <dbReference type="ARBA" id="ARBA00049396"/>
    </source>
</evidence>
<dbReference type="InterPro" id="IPR000846">
    <property type="entry name" value="DapB_N"/>
</dbReference>
<comment type="subunit">
    <text evidence="13">Homotetramer.</text>
</comment>
<proteinExistence type="inferred from homology"/>
<keyword evidence="4 13" id="KW-0521">NADP</keyword>
<dbReference type="PANTHER" id="PTHR20836">
    <property type="entry name" value="DIHYDRODIPICOLINATE REDUCTASE"/>
    <property type="match status" value="1"/>
</dbReference>
<dbReference type="InterPro" id="IPR022664">
    <property type="entry name" value="DapB_N_CS"/>
</dbReference>
<evidence type="ECO:0000256" key="7">
    <source>
        <dbReference type="ARBA" id="ARBA00023027"/>
    </source>
</evidence>
<dbReference type="GO" id="GO:0009089">
    <property type="term" value="P:lysine biosynthetic process via diaminopimelate"/>
    <property type="evidence" value="ECO:0007669"/>
    <property type="project" value="UniProtKB-UniRule"/>
</dbReference>
<dbReference type="UniPathway" id="UPA00034">
    <property type="reaction ID" value="UER00018"/>
</dbReference>
<dbReference type="NCBIfam" id="TIGR00036">
    <property type="entry name" value="dapB"/>
    <property type="match status" value="1"/>
</dbReference>
<dbReference type="HAMAP" id="MF_00102">
    <property type="entry name" value="DapB"/>
    <property type="match status" value="1"/>
</dbReference>
<dbReference type="GO" id="GO:0051287">
    <property type="term" value="F:NAD binding"/>
    <property type="evidence" value="ECO:0007669"/>
    <property type="project" value="UniProtKB-UniRule"/>
</dbReference>
<dbReference type="RefSeq" id="WP_049681941.1">
    <property type="nucleotide sequence ID" value="NZ_LFZW01000001.1"/>
</dbReference>
<evidence type="ECO:0000256" key="1">
    <source>
        <dbReference type="ARBA" id="ARBA00006642"/>
    </source>
</evidence>
<keyword evidence="8 13" id="KW-0457">Lysine biosynthesis</keyword>
<dbReference type="GO" id="GO:0016726">
    <property type="term" value="F:oxidoreductase activity, acting on CH or CH2 groups, NAD or NADP as acceptor"/>
    <property type="evidence" value="ECO:0007669"/>
    <property type="project" value="UniProtKB-UniRule"/>
</dbReference>
<keyword evidence="17" id="KW-1185">Reference proteome</keyword>
<evidence type="ECO:0000256" key="4">
    <source>
        <dbReference type="ARBA" id="ARBA00022857"/>
    </source>
</evidence>
<feature type="binding site" evidence="13">
    <location>
        <position position="156"/>
    </location>
    <ligand>
        <name>(S)-2,3,4,5-tetrahydrodipicolinate</name>
        <dbReference type="ChEBI" id="CHEBI:16845"/>
    </ligand>
</feature>
<dbReference type="STRING" id="1679170.AC625_14630"/>
<evidence type="ECO:0000259" key="14">
    <source>
        <dbReference type="Pfam" id="PF01113"/>
    </source>
</evidence>
<dbReference type="EMBL" id="LFZW01000001">
    <property type="protein sequence ID" value="KMY50588.1"/>
    <property type="molecule type" value="Genomic_DNA"/>
</dbReference>
<evidence type="ECO:0000256" key="8">
    <source>
        <dbReference type="ARBA" id="ARBA00023154"/>
    </source>
</evidence>
<reference evidence="17" key="1">
    <citation type="submission" date="2015-07" db="EMBL/GenBank/DDBJ databases">
        <title>Genome sequencing project for genomic taxonomy and phylogenomics of Bacillus-like bacteria.</title>
        <authorList>
            <person name="Liu B."/>
            <person name="Wang J."/>
            <person name="Zhu Y."/>
            <person name="Liu G."/>
            <person name="Chen Q."/>
            <person name="Chen Z."/>
            <person name="Lan J."/>
            <person name="Che J."/>
            <person name="Ge C."/>
            <person name="Shi H."/>
            <person name="Pan Z."/>
            <person name="Liu X."/>
        </authorList>
    </citation>
    <scope>NUCLEOTIDE SEQUENCE [LARGE SCALE GENOMIC DNA]</scope>
    <source>
        <strain evidence="17">FJAT-27997</strain>
    </source>
</reference>
<dbReference type="InterPro" id="IPR036291">
    <property type="entry name" value="NAD(P)-bd_dom_sf"/>
</dbReference>
<dbReference type="GO" id="GO:0019877">
    <property type="term" value="P:diaminopimelate biosynthetic process"/>
    <property type="evidence" value="ECO:0007669"/>
    <property type="project" value="UniProtKB-UniRule"/>
</dbReference>
<dbReference type="InterPro" id="IPR023940">
    <property type="entry name" value="DHDPR_bac"/>
</dbReference>
<evidence type="ECO:0000256" key="3">
    <source>
        <dbReference type="ARBA" id="ARBA00022605"/>
    </source>
</evidence>
<dbReference type="AlphaFoldDB" id="A0A0K9GVD4"/>
<evidence type="ECO:0000256" key="2">
    <source>
        <dbReference type="ARBA" id="ARBA00022490"/>
    </source>
</evidence>
<sequence>MGTIRIIVAGPRGRMGNEAVKLVQETESFELVAVIDRKHDGDNLGNLDGFQGIDAPIYSDIENCFSSVKADVLIDLTTPEVGMLHTVSALNHGIRPVVGTTGFSSEDLAKLEDLTTEKGLGCIIAPNFAVGAVLMMKFSQMAAKYFSDVEIIEMHHDRKLDAPSGTGVKTAEMIKAVREPKVQGHPEEKETMQGARGANIDGMRIHSVRLPGLIAHQQVMFGEKGQMLTIRHDSFDRVSFMSGVKLAVDSVMKLDVLVYGLENIIE</sequence>
<keyword evidence="7 13" id="KW-0520">NAD</keyword>
<dbReference type="GO" id="GO:0008839">
    <property type="term" value="F:4-hydroxy-tetrahydrodipicolinate reductase"/>
    <property type="evidence" value="ECO:0007669"/>
    <property type="project" value="UniProtKB-UniRule"/>
</dbReference>
<dbReference type="OrthoDB" id="9790352at2"/>
<evidence type="ECO:0000256" key="10">
    <source>
        <dbReference type="ARBA" id="ARBA00038983"/>
    </source>
</evidence>
<evidence type="ECO:0000259" key="15">
    <source>
        <dbReference type="Pfam" id="PF05173"/>
    </source>
</evidence>
<feature type="binding site" evidence="13">
    <location>
        <begin position="99"/>
        <end position="101"/>
    </location>
    <ligand>
        <name>NAD(+)</name>
        <dbReference type="ChEBI" id="CHEBI:57540"/>
    </ligand>
</feature>
<keyword evidence="6 13" id="KW-0560">Oxidoreductase</keyword>
<feature type="binding site" evidence="13">
    <location>
        <begin position="125"/>
        <end position="128"/>
    </location>
    <ligand>
        <name>NAD(+)</name>
        <dbReference type="ChEBI" id="CHEBI:57540"/>
    </ligand>
</feature>
<dbReference type="PATRIC" id="fig|1679170.3.peg.3340"/>
<evidence type="ECO:0000256" key="5">
    <source>
        <dbReference type="ARBA" id="ARBA00022915"/>
    </source>
</evidence>
<comment type="catalytic activity">
    <reaction evidence="12 13">
        <text>(S)-2,3,4,5-tetrahydrodipicolinate + NAD(+) + H2O = (2S,4S)-4-hydroxy-2,3,4,5-tetrahydrodipicolinate + NADH + H(+)</text>
        <dbReference type="Rhea" id="RHEA:35323"/>
        <dbReference type="ChEBI" id="CHEBI:15377"/>
        <dbReference type="ChEBI" id="CHEBI:15378"/>
        <dbReference type="ChEBI" id="CHEBI:16845"/>
        <dbReference type="ChEBI" id="CHEBI:57540"/>
        <dbReference type="ChEBI" id="CHEBI:57945"/>
        <dbReference type="ChEBI" id="CHEBI:67139"/>
        <dbReference type="EC" id="1.17.1.8"/>
    </reaction>
</comment>
<feature type="binding site" evidence="13">
    <location>
        <begin position="165"/>
        <end position="166"/>
    </location>
    <ligand>
        <name>(S)-2,3,4,5-tetrahydrodipicolinate</name>
        <dbReference type="ChEBI" id="CHEBI:16845"/>
    </ligand>
</feature>
<evidence type="ECO:0000313" key="17">
    <source>
        <dbReference type="Proteomes" id="UP000037146"/>
    </source>
</evidence>
<accession>A0A0K9GVD4</accession>
<dbReference type="Pfam" id="PF05173">
    <property type="entry name" value="DapB_C"/>
    <property type="match status" value="1"/>
</dbReference>
<dbReference type="CDD" id="cd02274">
    <property type="entry name" value="DHDPR_N"/>
    <property type="match status" value="1"/>
</dbReference>
<comment type="caution">
    <text evidence="13">Was originally thought to be a dihydrodipicolinate reductase (DHDPR), catalyzing the conversion of dihydrodipicolinate to tetrahydrodipicolinate. However, it was shown in E.coli that the substrate of the enzymatic reaction is not dihydrodipicolinate (DHDP) but in fact (2S,4S)-4-hydroxy-2,3,4,5-tetrahydrodipicolinic acid (HTPA), the product released by the DapA-catalyzed reaction.</text>
</comment>
<dbReference type="FunFam" id="3.40.50.720:FF:000180">
    <property type="entry name" value="4-hydroxy-tetrahydrodipicolinate reductase"/>
    <property type="match status" value="1"/>
</dbReference>